<dbReference type="OrthoDB" id="9934818at2"/>
<dbReference type="EMBL" id="FNTL01000002">
    <property type="protein sequence ID" value="SEB38777.1"/>
    <property type="molecule type" value="Genomic_DNA"/>
</dbReference>
<dbReference type="RefSeq" id="WP_143048801.1">
    <property type="nucleotide sequence ID" value="NZ_FNTL01000002.1"/>
</dbReference>
<sequence>MIELVLSTALGAAAFGLRVQEHRCRRALARYQALPVGSAARRSISENTVRGAYWTSTWCS</sequence>
<dbReference type="Proteomes" id="UP000183407">
    <property type="component" value="Unassembled WGS sequence"/>
</dbReference>
<reference evidence="2" key="1">
    <citation type="submission" date="2016-10" db="EMBL/GenBank/DDBJ databases">
        <authorList>
            <person name="Varghese N."/>
        </authorList>
    </citation>
    <scope>NUCLEOTIDE SEQUENCE [LARGE SCALE GENOMIC DNA]</scope>
    <source>
        <strain evidence="2">DSM 44719</strain>
    </source>
</reference>
<accession>A0A1H4IXQ8</accession>
<gene>
    <name evidence="1" type="ORF">SAMN04490220_0629</name>
</gene>
<evidence type="ECO:0000313" key="2">
    <source>
        <dbReference type="Proteomes" id="UP000183407"/>
    </source>
</evidence>
<proteinExistence type="predicted"/>
<evidence type="ECO:0000313" key="1">
    <source>
        <dbReference type="EMBL" id="SEB38777.1"/>
    </source>
</evidence>
<organism evidence="1 2">
    <name type="scientific">Rhodococcus jostii</name>
    <dbReference type="NCBI Taxonomy" id="132919"/>
    <lineage>
        <taxon>Bacteria</taxon>
        <taxon>Bacillati</taxon>
        <taxon>Actinomycetota</taxon>
        <taxon>Actinomycetes</taxon>
        <taxon>Mycobacteriales</taxon>
        <taxon>Nocardiaceae</taxon>
        <taxon>Rhodococcus</taxon>
    </lineage>
</organism>
<name>A0A1H4IXQ8_RHOJO</name>
<protein>
    <submittedName>
        <fullName evidence="1">Uncharacterized protein</fullName>
    </submittedName>
</protein>
<dbReference type="AlphaFoldDB" id="A0A1H4IXQ8"/>